<comment type="caution">
    <text evidence="1">The sequence shown here is derived from an EMBL/GenBank/DDBJ whole genome shotgun (WGS) entry which is preliminary data.</text>
</comment>
<dbReference type="InterPro" id="IPR012347">
    <property type="entry name" value="Ferritin-like"/>
</dbReference>
<proteinExistence type="predicted"/>
<organism evidence="1 2">
    <name type="scientific">Clostridium beijerinckii</name>
    <name type="common">Clostridium MP</name>
    <dbReference type="NCBI Taxonomy" id="1520"/>
    <lineage>
        <taxon>Bacteria</taxon>
        <taxon>Bacillati</taxon>
        <taxon>Bacillota</taxon>
        <taxon>Clostridia</taxon>
        <taxon>Eubacteriales</taxon>
        <taxon>Clostridiaceae</taxon>
        <taxon>Clostridium</taxon>
    </lineage>
</organism>
<reference evidence="1 2" key="1">
    <citation type="submission" date="2017-02" db="EMBL/GenBank/DDBJ databases">
        <title>Genome sequence of Clostridium beijerinckii Br21.</title>
        <authorList>
            <person name="Fonseca B.C."/>
            <person name="Guazzaroni M.E."/>
            <person name="Riano-Pachon D.M."/>
            <person name="Reginatto V."/>
        </authorList>
    </citation>
    <scope>NUCLEOTIDE SEQUENCE [LARGE SCALE GENOMIC DNA]</scope>
    <source>
        <strain evidence="1 2">Br21</strain>
    </source>
</reference>
<evidence type="ECO:0000313" key="1">
    <source>
        <dbReference type="EMBL" id="OOP70658.1"/>
    </source>
</evidence>
<dbReference type="InterPro" id="IPR009078">
    <property type="entry name" value="Ferritin-like_SF"/>
</dbReference>
<protein>
    <submittedName>
        <fullName evidence="1">Metal-iron-binding protein</fullName>
    </submittedName>
</protein>
<dbReference type="Gene3D" id="1.20.1260.10">
    <property type="match status" value="1"/>
</dbReference>
<name>A0A1S9MZF5_CLOBE</name>
<dbReference type="EMBL" id="MWMH01000013">
    <property type="protein sequence ID" value="OOP70658.1"/>
    <property type="molecule type" value="Genomic_DNA"/>
</dbReference>
<dbReference type="AlphaFoldDB" id="A0A1S9MZF5"/>
<dbReference type="Pfam" id="PF13668">
    <property type="entry name" value="Ferritin_2"/>
    <property type="match status" value="1"/>
</dbReference>
<dbReference type="SUPFAM" id="SSF47240">
    <property type="entry name" value="Ferritin-like"/>
    <property type="match status" value="1"/>
</dbReference>
<sequence length="186" mass="21267">MDYLKCKICGMEINERNFNLNEEAFINKNSIDNIIHCPFCGVGKEYLSESNEIITVQSDSFDENTLKILDHAVKLEIFNGDFYNTAAMKAKNDKVKKVFGALSKIEICHSKIHQRLGDFIKAPNLSKVSYDRYDSDSALLQLAKQKEEHAVGYYEKYKDQVNDSNLFEIFAALAGVEKEHIILVEE</sequence>
<gene>
    <name evidence="1" type="ORF">CBEIBR21_24970</name>
</gene>
<dbReference type="Proteomes" id="UP000190959">
    <property type="component" value="Unassembled WGS sequence"/>
</dbReference>
<evidence type="ECO:0000313" key="2">
    <source>
        <dbReference type="Proteomes" id="UP000190959"/>
    </source>
</evidence>
<accession>A0A1S9MZF5</accession>